<dbReference type="HAMAP" id="MF_01627">
    <property type="entry name" value="Pur_nucleosid_phosp"/>
    <property type="match status" value="1"/>
</dbReference>
<feature type="binding site" description="in other chain" evidence="3">
    <location>
        <begin position="87"/>
        <end position="90"/>
    </location>
    <ligand>
        <name>phosphate</name>
        <dbReference type="ChEBI" id="CHEBI:43474"/>
        <note>ligand shared between dimeric partners</note>
    </ligand>
</feature>
<feature type="binding site" description="in other chain" evidence="3">
    <location>
        <position position="24"/>
    </location>
    <ligand>
        <name>phosphate</name>
        <dbReference type="ChEBI" id="CHEBI:43474"/>
        <note>ligand shared between dimeric partners</note>
    </ligand>
</feature>
<dbReference type="Pfam" id="PF01048">
    <property type="entry name" value="PNP_UDP_1"/>
    <property type="match status" value="1"/>
</dbReference>
<feature type="binding site" evidence="3">
    <location>
        <position position="43"/>
    </location>
    <ligand>
        <name>phosphate</name>
        <dbReference type="ChEBI" id="CHEBI:43474"/>
        <note>ligand shared between dimeric partners</note>
    </ligand>
</feature>
<keyword evidence="1 3" id="KW-0328">Glycosyltransferase</keyword>
<dbReference type="EMBL" id="UGYO01000001">
    <property type="protein sequence ID" value="SUI75506.1"/>
    <property type="molecule type" value="Genomic_DNA"/>
</dbReference>
<feature type="binding site" description="in other chain" evidence="3">
    <location>
        <begin position="179"/>
        <end position="181"/>
    </location>
    <ligand>
        <name>a purine D-ribonucleoside</name>
        <dbReference type="ChEBI" id="CHEBI:142355"/>
        <note>ligand shared between dimeric partners</note>
    </ligand>
</feature>
<protein>
    <recommendedName>
        <fullName evidence="3">Purine nucleoside phosphorylase DeoD-type</fullName>
        <shortName evidence="3">PNP</shortName>
        <ecNumber evidence="3">2.4.2.1</ecNumber>
    </recommendedName>
</protein>
<dbReference type="EC" id="2.4.2.1" evidence="3"/>
<comment type="catalytic activity">
    <reaction evidence="3">
        <text>a purine 2'-deoxy-D-ribonucleoside + phosphate = a purine nucleobase + 2-deoxy-alpha-D-ribose 1-phosphate</text>
        <dbReference type="Rhea" id="RHEA:36431"/>
        <dbReference type="ChEBI" id="CHEBI:26386"/>
        <dbReference type="ChEBI" id="CHEBI:43474"/>
        <dbReference type="ChEBI" id="CHEBI:57259"/>
        <dbReference type="ChEBI" id="CHEBI:142361"/>
        <dbReference type="EC" id="2.4.2.1"/>
    </reaction>
</comment>
<feature type="binding site" evidence="3">
    <location>
        <position position="4"/>
    </location>
    <ligand>
        <name>a purine D-ribonucleoside</name>
        <dbReference type="ChEBI" id="CHEBI:142355"/>
        <note>ligand shared between dimeric partners</note>
    </ligand>
</feature>
<dbReference type="GeneID" id="93810735"/>
<dbReference type="NCBIfam" id="NF009914">
    <property type="entry name" value="PRK13374.1"/>
    <property type="match status" value="1"/>
</dbReference>
<comment type="subunit">
    <text evidence="3">Homohexamer; trimer of homodimers.</text>
</comment>
<evidence type="ECO:0000259" key="4">
    <source>
        <dbReference type="Pfam" id="PF01048"/>
    </source>
</evidence>
<dbReference type="NCBIfam" id="NF004489">
    <property type="entry name" value="PRK05819.1"/>
    <property type="match status" value="1"/>
</dbReference>
<comment type="catalytic activity">
    <reaction evidence="3">
        <text>a purine D-ribonucleoside + phosphate = a purine nucleobase + alpha-D-ribose 1-phosphate</text>
        <dbReference type="Rhea" id="RHEA:19805"/>
        <dbReference type="ChEBI" id="CHEBI:26386"/>
        <dbReference type="ChEBI" id="CHEBI:43474"/>
        <dbReference type="ChEBI" id="CHEBI:57720"/>
        <dbReference type="ChEBI" id="CHEBI:142355"/>
        <dbReference type="EC" id="2.4.2.1"/>
    </reaction>
</comment>
<feature type="binding site" description="in other chain" evidence="3">
    <location>
        <position position="20"/>
    </location>
    <ligand>
        <name>phosphate</name>
        <dbReference type="ChEBI" id="CHEBI:43474"/>
        <note>ligand shared between dimeric partners</note>
    </ligand>
</feature>
<feature type="site" description="Important for catalytic activity" evidence="3">
    <location>
        <position position="217"/>
    </location>
</feature>
<dbReference type="InterPro" id="IPR000845">
    <property type="entry name" value="Nucleoside_phosphorylase_d"/>
</dbReference>
<gene>
    <name evidence="5" type="primary">deoD_2</name>
    <name evidence="3" type="synonym">deoD</name>
    <name evidence="5" type="ORF">NCTC10738_02358</name>
</gene>
<reference evidence="5 6" key="1">
    <citation type="submission" date="2018-06" db="EMBL/GenBank/DDBJ databases">
        <authorList>
            <consortium name="Pathogen Informatics"/>
            <person name="Doyle S."/>
        </authorList>
    </citation>
    <scope>NUCLEOTIDE SEQUENCE [LARGE SCALE GENOMIC DNA]</scope>
    <source>
        <strain evidence="5 6">NCTC10738</strain>
    </source>
</reference>
<accession>A0A3G4US25</accession>
<dbReference type="CDD" id="cd09006">
    <property type="entry name" value="PNP_EcPNPI-like"/>
    <property type="match status" value="1"/>
</dbReference>
<dbReference type="PANTHER" id="PTHR43691">
    <property type="entry name" value="URIDINE PHOSPHORYLASE"/>
    <property type="match status" value="1"/>
</dbReference>
<evidence type="ECO:0000256" key="3">
    <source>
        <dbReference type="HAMAP-Rule" id="MF_01627"/>
    </source>
</evidence>
<dbReference type="GO" id="GO:0005829">
    <property type="term" value="C:cytosol"/>
    <property type="evidence" value="ECO:0007669"/>
    <property type="project" value="TreeGrafter"/>
</dbReference>
<dbReference type="AlphaFoldDB" id="A0A380A7L1"/>
<dbReference type="SUPFAM" id="SSF53167">
    <property type="entry name" value="Purine and uridine phosphorylases"/>
    <property type="match status" value="1"/>
</dbReference>
<dbReference type="GO" id="GO:0004731">
    <property type="term" value="F:purine-nucleoside phosphorylase activity"/>
    <property type="evidence" value="ECO:0007669"/>
    <property type="project" value="UniProtKB-UniRule"/>
</dbReference>
<keyword evidence="6" id="KW-1185">Reference proteome</keyword>
<evidence type="ECO:0000256" key="1">
    <source>
        <dbReference type="ARBA" id="ARBA00022676"/>
    </source>
</evidence>
<sequence length="232" mass="25074">MTAHINAAKGDFAKTVIMPGDPLRAKYIAEHFLEDAREVTSVRNMLGYTGSWQGKPVSVMGHGMGIPSMVLYGHELINDFGVERIIRVGSLGATQRQVQMRDVILAQAAGTDSVTNAKRSAGYHMPTSASFPLLLKAWEQAKAQGLSVRVGNVFSGDLYYDPDEDLIPALERFGILGIDMEVAGLYGLAQQFGIEALAILTVSDHCLTGEETSAEERQLSFNQMISLALAVA</sequence>
<feature type="active site" description="Proton donor" evidence="3">
    <location>
        <position position="204"/>
    </location>
</feature>
<organism evidence="5 6">
    <name type="scientific">Shewanella algae</name>
    <dbReference type="NCBI Taxonomy" id="38313"/>
    <lineage>
        <taxon>Bacteria</taxon>
        <taxon>Pseudomonadati</taxon>
        <taxon>Pseudomonadota</taxon>
        <taxon>Gammaproteobacteria</taxon>
        <taxon>Alteromonadales</taxon>
        <taxon>Shewanellaceae</taxon>
        <taxon>Shewanella</taxon>
    </lineage>
</organism>
<dbReference type="Proteomes" id="UP000254069">
    <property type="component" value="Unassembled WGS sequence"/>
</dbReference>
<evidence type="ECO:0000256" key="2">
    <source>
        <dbReference type="ARBA" id="ARBA00022679"/>
    </source>
</evidence>
<dbReference type="GO" id="GO:0006152">
    <property type="term" value="P:purine nucleoside catabolic process"/>
    <property type="evidence" value="ECO:0007669"/>
    <property type="project" value="TreeGrafter"/>
</dbReference>
<name>A0A380A7L1_9GAMM</name>
<dbReference type="Gene3D" id="3.40.50.1580">
    <property type="entry name" value="Nucleoside phosphorylase domain"/>
    <property type="match status" value="1"/>
</dbReference>
<feature type="domain" description="Nucleoside phosphorylase" evidence="4">
    <location>
        <begin position="15"/>
        <end position="226"/>
    </location>
</feature>
<accession>A0A380A7L1</accession>
<dbReference type="RefSeq" id="WP_025011745.1">
    <property type="nucleotide sequence ID" value="NZ_AP024609.1"/>
</dbReference>
<dbReference type="InterPro" id="IPR035994">
    <property type="entry name" value="Nucleoside_phosphorylase_sf"/>
</dbReference>
<comment type="function">
    <text evidence="3">Catalyzes the reversible phosphorolytic breakdown of the N-glycosidic bond in the beta-(deoxy)ribonucleoside molecules, with the formation of the corresponding free purine bases and pentose-1-phosphate.</text>
</comment>
<feature type="binding site" description="in other chain" evidence="3">
    <location>
        <begin position="203"/>
        <end position="204"/>
    </location>
    <ligand>
        <name>a purine D-ribonucleoside</name>
        <dbReference type="ChEBI" id="CHEBI:142355"/>
        <note>ligand shared between dimeric partners</note>
    </ligand>
</feature>
<dbReference type="NCBIfam" id="TIGR00107">
    <property type="entry name" value="deoD"/>
    <property type="match status" value="1"/>
</dbReference>
<keyword evidence="2 3" id="KW-0808">Transferase</keyword>
<proteinExistence type="inferred from homology"/>
<evidence type="ECO:0000313" key="5">
    <source>
        <dbReference type="EMBL" id="SUI75506.1"/>
    </source>
</evidence>
<comment type="similarity">
    <text evidence="3">Belongs to the PNP/UDP phosphorylase family.</text>
</comment>
<dbReference type="PANTHER" id="PTHR43691:SF2">
    <property type="entry name" value="PURINE NUCLEOSIDE PHOSPHORYLASE DEOD-TYPE"/>
    <property type="match status" value="1"/>
</dbReference>
<evidence type="ECO:0000313" key="6">
    <source>
        <dbReference type="Proteomes" id="UP000254069"/>
    </source>
</evidence>
<dbReference type="InterPro" id="IPR004402">
    <property type="entry name" value="DeoD-type"/>
</dbReference>